<gene>
    <name evidence="1" type="ORF">HAX54_025054</name>
</gene>
<reference evidence="1 2" key="1">
    <citation type="journal article" date="2021" name="BMC Genomics">
        <title>Datura genome reveals duplications of psychoactive alkaloid biosynthetic genes and high mutation rate following tissue culture.</title>
        <authorList>
            <person name="Rajewski A."/>
            <person name="Carter-House D."/>
            <person name="Stajich J."/>
            <person name="Litt A."/>
        </authorList>
    </citation>
    <scope>NUCLEOTIDE SEQUENCE [LARGE SCALE GENOMIC DNA]</scope>
    <source>
        <strain evidence="1">AR-01</strain>
    </source>
</reference>
<feature type="non-terminal residue" evidence="1">
    <location>
        <position position="1"/>
    </location>
</feature>
<organism evidence="1 2">
    <name type="scientific">Datura stramonium</name>
    <name type="common">Jimsonweed</name>
    <name type="synonym">Common thornapple</name>
    <dbReference type="NCBI Taxonomy" id="4076"/>
    <lineage>
        <taxon>Eukaryota</taxon>
        <taxon>Viridiplantae</taxon>
        <taxon>Streptophyta</taxon>
        <taxon>Embryophyta</taxon>
        <taxon>Tracheophyta</taxon>
        <taxon>Spermatophyta</taxon>
        <taxon>Magnoliopsida</taxon>
        <taxon>eudicotyledons</taxon>
        <taxon>Gunneridae</taxon>
        <taxon>Pentapetalae</taxon>
        <taxon>asterids</taxon>
        <taxon>lamiids</taxon>
        <taxon>Solanales</taxon>
        <taxon>Solanaceae</taxon>
        <taxon>Solanoideae</taxon>
        <taxon>Datureae</taxon>
        <taxon>Datura</taxon>
    </lineage>
</organism>
<keyword evidence="2" id="KW-1185">Reference proteome</keyword>
<evidence type="ECO:0000313" key="2">
    <source>
        <dbReference type="Proteomes" id="UP000823775"/>
    </source>
</evidence>
<protein>
    <submittedName>
        <fullName evidence="1">Uncharacterized protein</fullName>
    </submittedName>
</protein>
<proteinExistence type="predicted"/>
<name>A0ABS8UYT2_DATST</name>
<comment type="caution">
    <text evidence="1">The sequence shown here is derived from an EMBL/GenBank/DDBJ whole genome shotgun (WGS) entry which is preliminary data.</text>
</comment>
<dbReference type="EMBL" id="JACEIK010003038">
    <property type="protein sequence ID" value="MCD9640040.1"/>
    <property type="molecule type" value="Genomic_DNA"/>
</dbReference>
<evidence type="ECO:0000313" key="1">
    <source>
        <dbReference type="EMBL" id="MCD9640040.1"/>
    </source>
</evidence>
<accession>A0ABS8UYT2</accession>
<sequence>CVHCTQGLAARALPCGTCSLVLAASGCRGRYLLAAGHEHELPIGRYKNDVHTYLSLGTVKTMSRVTHSTRH</sequence>
<dbReference type="Proteomes" id="UP000823775">
    <property type="component" value="Unassembled WGS sequence"/>
</dbReference>